<dbReference type="KEGG" id="cot:CORT_0B07590"/>
<proteinExistence type="predicted"/>
<feature type="compositionally biased region" description="Polar residues" evidence="1">
    <location>
        <begin position="635"/>
        <end position="664"/>
    </location>
</feature>
<gene>
    <name evidence="4" type="ORF">CORT_0B07590</name>
</gene>
<accession>H8X1R0</accession>
<dbReference type="Pfam" id="PF25409">
    <property type="entry name" value="PH_33"/>
    <property type="match status" value="1"/>
</dbReference>
<dbReference type="InterPro" id="IPR058189">
    <property type="entry name" value="PH-like_ascomyc"/>
</dbReference>
<reference evidence="4 5" key="1">
    <citation type="journal article" date="2012" name="PLoS ONE">
        <title>Sequence and analysis of the genome of the pathogenic yeast Candida orthopsilosis.</title>
        <authorList>
            <person name="Riccombeni A."/>
            <person name="Vidanes G."/>
            <person name="Proux-Wera E."/>
            <person name="Wolfe K.H."/>
            <person name="Butler G."/>
        </authorList>
    </citation>
    <scope>NUCLEOTIDE SEQUENCE [LARGE SCALE GENOMIC DNA]</scope>
    <source>
        <strain evidence="4 5">Co 90-125</strain>
    </source>
</reference>
<dbReference type="AlphaFoldDB" id="H8X1R0"/>
<feature type="region of interest" description="Disordered" evidence="1">
    <location>
        <begin position="634"/>
        <end position="666"/>
    </location>
</feature>
<keyword evidence="5" id="KW-1185">Reference proteome</keyword>
<name>H8X1R0_CANO9</name>
<dbReference type="HOGENOM" id="CLU_011861_0_0_1"/>
<feature type="transmembrane region" description="Helical" evidence="2">
    <location>
        <begin position="59"/>
        <end position="78"/>
    </location>
</feature>
<protein>
    <recommendedName>
        <fullName evidence="3">PH-like domain-containing protein</fullName>
    </recommendedName>
</protein>
<dbReference type="RefSeq" id="XP_003867902.1">
    <property type="nucleotide sequence ID" value="XM_003867854.1"/>
</dbReference>
<dbReference type="eggNOG" id="ENOG502R2U5">
    <property type="taxonomic scope" value="Eukaryota"/>
</dbReference>
<dbReference type="EMBL" id="HE681720">
    <property type="protein sequence ID" value="CCG22465.1"/>
    <property type="molecule type" value="Genomic_DNA"/>
</dbReference>
<organism evidence="4 5">
    <name type="scientific">Candida orthopsilosis (strain 90-125)</name>
    <name type="common">Yeast</name>
    <dbReference type="NCBI Taxonomy" id="1136231"/>
    <lineage>
        <taxon>Eukaryota</taxon>
        <taxon>Fungi</taxon>
        <taxon>Dikarya</taxon>
        <taxon>Ascomycota</taxon>
        <taxon>Saccharomycotina</taxon>
        <taxon>Pichiomycetes</taxon>
        <taxon>Debaryomycetaceae</taxon>
        <taxon>Candida/Lodderomyces clade</taxon>
        <taxon>Candida</taxon>
    </lineage>
</organism>
<dbReference type="GeneID" id="14538572"/>
<dbReference type="Proteomes" id="UP000005018">
    <property type="component" value="Chromosome 2"/>
</dbReference>
<feature type="region of interest" description="Disordered" evidence="1">
    <location>
        <begin position="456"/>
        <end position="491"/>
    </location>
</feature>
<dbReference type="OrthoDB" id="4083297at2759"/>
<keyword evidence="2" id="KW-1133">Transmembrane helix</keyword>
<keyword evidence="2" id="KW-0472">Membrane</keyword>
<sequence length="1020" mass="115789">MHQFNSFGKHTVYTKNSTIFLSRLVLYISKPTTDLNSLFSYFPYCSIFTYSFYPSHKHFIYIFVHIFGAFLSHLNIVIHRRNFPFRPIPLSARMINAHRTDQTSISSKESMQSLLENFHHVVSSENNDLIEILGIAKQLKTHLPPNAPFTLSSIARGLYTKNNQLLSLITKATQGYEHYETEKFKHFINELILWFEDGNIVLFEKYIVQINAVAVDDSTTLKRLITPINNLKNYANFVNNCTLYLRNPFILEKLSTISKHLRAIYDNYENVSQSRELNNISFSDIQSFTSVVLKQKELVSSYFKADQIVRRTAHANVSLSGALIELLLLDLIGTGDYNALAVLDITKDSQYKTRRTLKYPPFRVNELSLSHSNHTIDLKAINFSSTENLEGSMSIQFEDDVLCEKWTKYLSKLCPLERDNSPMSEKFLIHSESSSYNMSGLGINIVSDAELVTQESNIQQTASHTSFKELYDPPTPPATKPRASSESIRSQYDKSLPIMKKVITESRNSEGDNDEDEKLFQIINQRKYSDDYSNDEERPKSYQAEYCSPESIQSTDNDIIDERPIEGSQMYQNNATSAPDLGAKPKMYQLSTGSAVDISNFGKSHQPSFKGYPEKKPRRKSILTFFKKSSRVDLSESQETLAQEKAQSQSSPVGDNQTNITETDPNPEKIITRSVSTIPAPFALPSSTSTYFFKPHINASVTSITKQDDLIIPAELKDAINSDKTSDEYISESSPKAIKISKWKPQYGKWEMVTAAEHVFVKIAINQEAQKGWFLVFKEEYDEDIEDIIDKPVLLLDINSTTDVRSSSGSDLQIQSKNSINNETMQIMIRCSKGALISEIASNLQSSINSITKTTRNHHSLNSAKLLSSETLSSSLMDNPSKSSTFTSLSSFSNSINADDLSQACILNNPNAIHTRQIEMTIRLQKQLHSYSQRNSPSSWKIMSMMDLCVDRIIDHQQVVYRLRLSSASDAISWVIADDRKSETIEKIGKAGLLIKISDNEIYMLECRGKKEFKQLYEIF</sequence>
<evidence type="ECO:0000256" key="1">
    <source>
        <dbReference type="SAM" id="MobiDB-lite"/>
    </source>
</evidence>
<feature type="domain" description="PH-like" evidence="3">
    <location>
        <begin position="276"/>
        <end position="415"/>
    </location>
</feature>
<keyword evidence="2" id="KW-0812">Transmembrane</keyword>
<evidence type="ECO:0000313" key="4">
    <source>
        <dbReference type="EMBL" id="CCG22465.1"/>
    </source>
</evidence>
<evidence type="ECO:0000313" key="5">
    <source>
        <dbReference type="Proteomes" id="UP000005018"/>
    </source>
</evidence>
<feature type="compositionally biased region" description="Polar residues" evidence="1">
    <location>
        <begin position="456"/>
        <end position="465"/>
    </location>
</feature>
<evidence type="ECO:0000259" key="3">
    <source>
        <dbReference type="Pfam" id="PF25409"/>
    </source>
</evidence>
<evidence type="ECO:0000256" key="2">
    <source>
        <dbReference type="SAM" id="Phobius"/>
    </source>
</evidence>